<dbReference type="InterPro" id="IPR050678">
    <property type="entry name" value="DNA_Partitioning_ATPase"/>
</dbReference>
<dbReference type="SUPFAM" id="SSF52540">
    <property type="entry name" value="P-loop containing nucleoside triphosphate hydrolases"/>
    <property type="match status" value="2"/>
</dbReference>
<dbReference type="PANTHER" id="PTHR13696:SF99">
    <property type="entry name" value="COBYRINIC ACID AC-DIAMIDE SYNTHASE"/>
    <property type="match status" value="1"/>
</dbReference>
<keyword evidence="3" id="KW-1185">Reference proteome</keyword>
<dbReference type="InterPro" id="IPR025669">
    <property type="entry name" value="AAA_dom"/>
</dbReference>
<reference evidence="3" key="1">
    <citation type="journal article" date="2019" name="Int. J. Syst. Evol. Microbiol.">
        <title>The Global Catalogue of Microorganisms (GCM) 10K type strain sequencing project: providing services to taxonomists for standard genome sequencing and annotation.</title>
        <authorList>
            <consortium name="The Broad Institute Genomics Platform"/>
            <consortium name="The Broad Institute Genome Sequencing Center for Infectious Disease"/>
            <person name="Wu L."/>
            <person name="Ma J."/>
        </authorList>
    </citation>
    <scope>NUCLEOTIDE SEQUENCE [LARGE SCALE GENOMIC DNA]</scope>
    <source>
        <strain evidence="3">CGMCC 4.7198</strain>
    </source>
</reference>
<dbReference type="Gene3D" id="3.40.50.300">
    <property type="entry name" value="P-loop containing nucleotide triphosphate hydrolases"/>
    <property type="match status" value="2"/>
</dbReference>
<dbReference type="InterPro" id="IPR027417">
    <property type="entry name" value="P-loop_NTPase"/>
</dbReference>
<dbReference type="Proteomes" id="UP001596957">
    <property type="component" value="Unassembled WGS sequence"/>
</dbReference>
<sequence length="420" mass="45522">MVTPSTPGDKEKVVSKLPSWLRQDLKVRAAQLGVDIQDAVSQAIEMWRATPERLTPIDTTGGVSWSSWLPPGKWADLKATCAQREIPLVQGLAQSVALWLRENSTPAARRYVRRVIVCNQKGGVGKTAVAAGIAGACAEGDNLKVLVASAAVALLSDGAIGAADVADDANELDSEDEVHPGLGLRVLLVDYDPQGHLTNQLGLATIGIDEPSLAKYMAGTEKRGSVRDLVVTLDDDRFGGRLDVVPSCADAFLLDIMISTDRNRQATLERVLEPLEADYDVIVIDCPPSLGVGMDAAIYYGRRREEEEPGNSGVLIPVQAEDSSADAFELLLEQIESGQADWRIEVDYLGLVVNLYDARDGYVITSSLEAWKAMEEPRVIGVIGRLKDQREAVRNKRALVAYAPSCQQAKVIRRIAREIV</sequence>
<evidence type="ECO:0000313" key="3">
    <source>
        <dbReference type="Proteomes" id="UP001596957"/>
    </source>
</evidence>
<dbReference type="RefSeq" id="WP_381301686.1">
    <property type="nucleotide sequence ID" value="NZ_JBHTEC010000004.1"/>
</dbReference>
<feature type="domain" description="AAA" evidence="1">
    <location>
        <begin position="183"/>
        <end position="339"/>
    </location>
</feature>
<evidence type="ECO:0000313" key="2">
    <source>
        <dbReference type="EMBL" id="MFD0287697.1"/>
    </source>
</evidence>
<dbReference type="EMBL" id="JBHTEC010000004">
    <property type="protein sequence ID" value="MFD0287697.1"/>
    <property type="molecule type" value="Genomic_DNA"/>
</dbReference>
<evidence type="ECO:0000259" key="1">
    <source>
        <dbReference type="Pfam" id="PF13614"/>
    </source>
</evidence>
<dbReference type="CDD" id="cd01983">
    <property type="entry name" value="SIMIBI"/>
    <property type="match status" value="1"/>
</dbReference>
<comment type="caution">
    <text evidence="2">The sequence shown here is derived from an EMBL/GenBank/DDBJ whole genome shotgun (WGS) entry which is preliminary data.</text>
</comment>
<dbReference type="CDD" id="cd02042">
    <property type="entry name" value="ParAB_family"/>
    <property type="match status" value="1"/>
</dbReference>
<name>A0ABW2VVN1_9ACTN</name>
<organism evidence="2 3">
    <name type="scientific">Streptomyces lutosisoli</name>
    <dbReference type="NCBI Taxonomy" id="2665721"/>
    <lineage>
        <taxon>Bacteria</taxon>
        <taxon>Bacillati</taxon>
        <taxon>Actinomycetota</taxon>
        <taxon>Actinomycetes</taxon>
        <taxon>Kitasatosporales</taxon>
        <taxon>Streptomycetaceae</taxon>
        <taxon>Streptomyces</taxon>
    </lineage>
</organism>
<accession>A0ABW2VVN1</accession>
<protein>
    <submittedName>
        <fullName evidence="2">AAA family ATPase</fullName>
    </submittedName>
</protein>
<dbReference type="Pfam" id="PF13614">
    <property type="entry name" value="AAA_31"/>
    <property type="match status" value="1"/>
</dbReference>
<dbReference type="PANTHER" id="PTHR13696">
    <property type="entry name" value="P-LOOP CONTAINING NUCLEOSIDE TRIPHOSPHATE HYDROLASE"/>
    <property type="match status" value="1"/>
</dbReference>
<proteinExistence type="predicted"/>
<gene>
    <name evidence="2" type="ORF">ACFQZP_39950</name>
</gene>